<dbReference type="Pfam" id="PF07729">
    <property type="entry name" value="FCD"/>
    <property type="match status" value="1"/>
</dbReference>
<dbReference type="PROSITE" id="PS50949">
    <property type="entry name" value="HTH_GNTR"/>
    <property type="match status" value="1"/>
</dbReference>
<comment type="caution">
    <text evidence="5">The sequence shown here is derived from an EMBL/GenBank/DDBJ whole genome shotgun (WGS) entry which is preliminary data.</text>
</comment>
<dbReference type="CDD" id="cd07377">
    <property type="entry name" value="WHTH_GntR"/>
    <property type="match status" value="1"/>
</dbReference>
<sequence length="216" mass="24928">MGTDSTLTNEIYNELYRAITHQELKPGQNLTLTMLKKQFNVSHTPIREALTRLSADGLVTYHPNKGMKVTDFSESEIREIFQFTAELEVLALRFCSGAFTLAPLMERLQSIVDREAEALEKGDLEAWGAISGTFHDVFYKFSDNRYLDETAERMSARMELMSHMYSHEGTEEQIYRRHVGICNAVLQRDFDLAAERIRAHLQFSMMSVLDSYKKNR</sequence>
<feature type="domain" description="HTH gntR-type" evidence="4">
    <location>
        <begin position="5"/>
        <end position="72"/>
    </location>
</feature>
<dbReference type="Gene3D" id="1.20.120.530">
    <property type="entry name" value="GntR ligand-binding domain-like"/>
    <property type="match status" value="1"/>
</dbReference>
<evidence type="ECO:0000256" key="2">
    <source>
        <dbReference type="ARBA" id="ARBA00023125"/>
    </source>
</evidence>
<gene>
    <name evidence="5" type="ORF">FYJ65_03610</name>
</gene>
<dbReference type="Proteomes" id="UP000469424">
    <property type="component" value="Unassembled WGS sequence"/>
</dbReference>
<dbReference type="PANTHER" id="PTHR43537:SF51">
    <property type="entry name" value="HTH-TYPE TRANSCRIPTIONAL REGULATOR LGOR-RELATED"/>
    <property type="match status" value="1"/>
</dbReference>
<protein>
    <submittedName>
        <fullName evidence="5">GntR family transcriptional regulator</fullName>
    </submittedName>
</protein>
<dbReference type="PANTHER" id="PTHR43537">
    <property type="entry name" value="TRANSCRIPTIONAL REGULATOR, GNTR FAMILY"/>
    <property type="match status" value="1"/>
</dbReference>
<dbReference type="EMBL" id="VUNA01000005">
    <property type="protein sequence ID" value="MST70433.1"/>
    <property type="molecule type" value="Genomic_DNA"/>
</dbReference>
<name>A0A6N7X771_9FIRM</name>
<accession>A0A6N7X771</accession>
<dbReference type="SMART" id="SM00895">
    <property type="entry name" value="FCD"/>
    <property type="match status" value="1"/>
</dbReference>
<dbReference type="InterPro" id="IPR008920">
    <property type="entry name" value="TF_FadR/GntR_C"/>
</dbReference>
<evidence type="ECO:0000256" key="3">
    <source>
        <dbReference type="ARBA" id="ARBA00023163"/>
    </source>
</evidence>
<dbReference type="SUPFAM" id="SSF46785">
    <property type="entry name" value="Winged helix' DNA-binding domain"/>
    <property type="match status" value="1"/>
</dbReference>
<evidence type="ECO:0000313" key="5">
    <source>
        <dbReference type="EMBL" id="MST70433.1"/>
    </source>
</evidence>
<dbReference type="Pfam" id="PF00392">
    <property type="entry name" value="GntR"/>
    <property type="match status" value="1"/>
</dbReference>
<dbReference type="InterPro" id="IPR000524">
    <property type="entry name" value="Tscrpt_reg_HTH_GntR"/>
</dbReference>
<evidence type="ECO:0000256" key="1">
    <source>
        <dbReference type="ARBA" id="ARBA00023015"/>
    </source>
</evidence>
<organism evidence="5 6">
    <name type="scientific">Mogibacterium kristiansenii</name>
    <dbReference type="NCBI Taxonomy" id="2606708"/>
    <lineage>
        <taxon>Bacteria</taxon>
        <taxon>Bacillati</taxon>
        <taxon>Bacillota</taxon>
        <taxon>Clostridia</taxon>
        <taxon>Peptostreptococcales</taxon>
        <taxon>Anaerovoracaceae</taxon>
        <taxon>Mogibacterium</taxon>
    </lineage>
</organism>
<dbReference type="AlphaFoldDB" id="A0A6N7X771"/>
<proteinExistence type="predicted"/>
<evidence type="ECO:0000259" key="4">
    <source>
        <dbReference type="PROSITE" id="PS50949"/>
    </source>
</evidence>
<dbReference type="GO" id="GO:0003677">
    <property type="term" value="F:DNA binding"/>
    <property type="evidence" value="ECO:0007669"/>
    <property type="project" value="UniProtKB-KW"/>
</dbReference>
<keyword evidence="3" id="KW-0804">Transcription</keyword>
<dbReference type="GO" id="GO:0003700">
    <property type="term" value="F:DNA-binding transcription factor activity"/>
    <property type="evidence" value="ECO:0007669"/>
    <property type="project" value="InterPro"/>
</dbReference>
<dbReference type="SUPFAM" id="SSF48008">
    <property type="entry name" value="GntR ligand-binding domain-like"/>
    <property type="match status" value="1"/>
</dbReference>
<dbReference type="InterPro" id="IPR036390">
    <property type="entry name" value="WH_DNA-bd_sf"/>
</dbReference>
<evidence type="ECO:0000313" key="6">
    <source>
        <dbReference type="Proteomes" id="UP000469424"/>
    </source>
</evidence>
<dbReference type="SMART" id="SM00345">
    <property type="entry name" value="HTH_GNTR"/>
    <property type="match status" value="1"/>
</dbReference>
<reference evidence="5 6" key="1">
    <citation type="submission" date="2019-08" db="EMBL/GenBank/DDBJ databases">
        <title>In-depth cultivation of the pig gut microbiome towards novel bacterial diversity and tailored functional studies.</title>
        <authorList>
            <person name="Wylensek D."/>
            <person name="Hitch T.C.A."/>
            <person name="Clavel T."/>
        </authorList>
    </citation>
    <scope>NUCLEOTIDE SEQUENCE [LARGE SCALE GENOMIC DNA]</scope>
    <source>
        <strain evidence="5 6">WCA-MUC-591-APC-4B</strain>
    </source>
</reference>
<keyword evidence="6" id="KW-1185">Reference proteome</keyword>
<keyword evidence="1" id="KW-0805">Transcription regulation</keyword>
<dbReference type="InterPro" id="IPR011711">
    <property type="entry name" value="GntR_C"/>
</dbReference>
<dbReference type="Gene3D" id="1.10.10.10">
    <property type="entry name" value="Winged helix-like DNA-binding domain superfamily/Winged helix DNA-binding domain"/>
    <property type="match status" value="1"/>
</dbReference>
<dbReference type="InterPro" id="IPR036388">
    <property type="entry name" value="WH-like_DNA-bd_sf"/>
</dbReference>
<keyword evidence="2" id="KW-0238">DNA-binding</keyword>
<dbReference type="RefSeq" id="WP_154553997.1">
    <property type="nucleotide sequence ID" value="NZ_VUNA01000005.1"/>
</dbReference>